<feature type="compositionally biased region" description="Basic and acidic residues" evidence="14">
    <location>
        <begin position="623"/>
        <end position="643"/>
    </location>
</feature>
<dbReference type="GO" id="GO:0005634">
    <property type="term" value="C:nucleus"/>
    <property type="evidence" value="ECO:0007669"/>
    <property type="project" value="UniProtKB-SubCell"/>
</dbReference>
<protein>
    <recommendedName>
        <fullName evidence="5">Vezatin</fullName>
    </recommendedName>
</protein>
<dbReference type="InterPro" id="IPR026859">
    <property type="entry name" value="Myosin-bd"/>
</dbReference>
<dbReference type="AlphaFoldDB" id="A0A2D4KBE4"/>
<evidence type="ECO:0000256" key="15">
    <source>
        <dbReference type="SAM" id="Phobius"/>
    </source>
</evidence>
<dbReference type="PANTHER" id="PTHR15989:SF5">
    <property type="entry name" value="VEZATIN"/>
    <property type="match status" value="1"/>
</dbReference>
<reference evidence="17" key="2">
    <citation type="submission" date="2017-11" db="EMBL/GenBank/DDBJ databases">
        <title>Coralsnake Venomics: Analyses of Venom Gland Transcriptomes and Proteomes of Six Brazilian Taxa.</title>
        <authorList>
            <person name="Aird S.D."/>
            <person name="Jorge da Silva N."/>
            <person name="Qiu L."/>
            <person name="Villar-Briones A."/>
            <person name="Aparecida-Saddi V."/>
            <person name="Campos-Telles M.P."/>
            <person name="Grau M."/>
            <person name="Mikheyev A.S."/>
        </authorList>
    </citation>
    <scope>NUCLEOTIDE SEQUENCE</scope>
    <source>
        <tissue evidence="17">Venom_gland</tissue>
    </source>
</reference>
<comment type="similarity">
    <text evidence="4">Belongs to the vezatin family.</text>
</comment>
<sequence>MTPEFDDEVVLENSPLYQYLQDLGHTDFEICSPLLQKSEECTSKEGPKDMDKDILSNLLERLKSWLPFSLYKKRHDMLHQLDVGFRSEALCTILQQEVLLQEDVELIEIFDPSILSAGQLKQQEYGHLPTLCSLATPNIWDISLLFLFISTLVTIPSLWNGFLGSILGVVFLVYITMRGLDITRIAKLQTSLKKCHLQLEDMVINCRAFTNLVRKALRLIQETEVISRGFTLVSAACPYNKGGQHPCQHLIGLRKAVYRSVRANLRASRLATLYMLKHYPLNSESDNVTNYICVVPFKELGLGLNEEQVSEEEAYNLTDGFSLPALKVLFQLWVGQSSEFFRRLLLLLSPSNASLKSQITPEHLPLCIFSDIIQGLPHAHAACLEELKRSYEFYRYFETHHQSYLERPVKAKPKSGSLSHLHTAVRSLQLHLKALLNEMIILEDELEKVMNSKESPELTWEAYQIADQKFKLIQPHMHASNSCWEEAICQVEKMIRRNSDKKGQSEPFCENKHCPTVPLMQPTVHIEDKDPVPEEQELEAYVDDIDVDECKKDDFYYFSLEDKQRQKREREESKRVLQELKSVLGFKASEAERQKWKQLLFSDQAAMNTSTSENCVPNSELLKNSDRDMQDCSKSENEETISDHKMKVPKNEKETMEYLSDGFGMNEHDVVAIAASPEVEKRTCFQCNGEDEESKESAVDRVNMIESSENKQSSIKQRLAELHISTDFNFTSGLAAQVAAKSLTFRTMKEQMFGEDEEARDSEIQENEDIFEKTKYTTENDIL</sequence>
<evidence type="ECO:0000313" key="17">
    <source>
        <dbReference type="EMBL" id="LAB05974.1"/>
    </source>
</evidence>
<evidence type="ECO:0000256" key="1">
    <source>
        <dbReference type="ARBA" id="ARBA00004123"/>
    </source>
</evidence>
<evidence type="ECO:0000256" key="11">
    <source>
        <dbReference type="ARBA" id="ARBA00023136"/>
    </source>
</evidence>
<dbReference type="GO" id="GO:0005912">
    <property type="term" value="C:adherens junction"/>
    <property type="evidence" value="ECO:0007669"/>
    <property type="project" value="UniProtKB-SubCell"/>
</dbReference>
<organism evidence="17">
    <name type="scientific">Micrurus paraensis</name>
    <dbReference type="NCBI Taxonomy" id="1970185"/>
    <lineage>
        <taxon>Eukaryota</taxon>
        <taxon>Metazoa</taxon>
        <taxon>Chordata</taxon>
        <taxon>Craniata</taxon>
        <taxon>Vertebrata</taxon>
        <taxon>Euteleostomi</taxon>
        <taxon>Lepidosauria</taxon>
        <taxon>Squamata</taxon>
        <taxon>Bifurcata</taxon>
        <taxon>Unidentata</taxon>
        <taxon>Episquamata</taxon>
        <taxon>Toxicofera</taxon>
        <taxon>Serpentes</taxon>
        <taxon>Colubroidea</taxon>
        <taxon>Elapidae</taxon>
        <taxon>Elapinae</taxon>
        <taxon>Micrurus</taxon>
    </lineage>
</organism>
<accession>A0A2D4KBE4</accession>
<keyword evidence="7 15" id="KW-0812">Transmembrane</keyword>
<evidence type="ECO:0000256" key="5">
    <source>
        <dbReference type="ARBA" id="ARBA00018125"/>
    </source>
</evidence>
<keyword evidence="12" id="KW-0539">Nucleus</keyword>
<feature type="transmembrane region" description="Helical" evidence="15">
    <location>
        <begin position="158"/>
        <end position="177"/>
    </location>
</feature>
<evidence type="ECO:0000256" key="10">
    <source>
        <dbReference type="ARBA" id="ARBA00023054"/>
    </source>
</evidence>
<dbReference type="PANTHER" id="PTHR15989">
    <property type="entry name" value="VEZATIN"/>
    <property type="match status" value="1"/>
</dbReference>
<comment type="subcellular location">
    <subcellularLocation>
        <location evidence="2">Cell junction</location>
        <location evidence="2">Adherens junction</location>
    </subcellularLocation>
    <subcellularLocation>
        <location evidence="3">Cell membrane</location>
        <topology evidence="3">Multi-pass membrane protein</topology>
    </subcellularLocation>
    <subcellularLocation>
        <location evidence="1">Nucleus</location>
    </subcellularLocation>
</comment>
<evidence type="ECO:0000256" key="7">
    <source>
        <dbReference type="ARBA" id="ARBA00022692"/>
    </source>
</evidence>
<keyword evidence="6" id="KW-1003">Cell membrane</keyword>
<keyword evidence="8" id="KW-0965">Cell junction</keyword>
<feature type="coiled-coil region" evidence="13">
    <location>
        <begin position="425"/>
        <end position="452"/>
    </location>
</feature>
<dbReference type="InterPro" id="IPR026858">
    <property type="entry name" value="Vezatin"/>
</dbReference>
<reference evidence="17" key="1">
    <citation type="submission" date="2017-07" db="EMBL/GenBank/DDBJ databases">
        <authorList>
            <person name="Mikheyev A."/>
            <person name="Grau M."/>
        </authorList>
    </citation>
    <scope>NUCLEOTIDE SEQUENCE</scope>
    <source>
        <tissue evidence="17">Venom_gland</tissue>
    </source>
</reference>
<evidence type="ECO:0000256" key="2">
    <source>
        <dbReference type="ARBA" id="ARBA00004536"/>
    </source>
</evidence>
<feature type="region of interest" description="Disordered" evidence="14">
    <location>
        <begin position="610"/>
        <end position="643"/>
    </location>
</feature>
<evidence type="ECO:0000256" key="4">
    <source>
        <dbReference type="ARBA" id="ARBA00007245"/>
    </source>
</evidence>
<dbReference type="GO" id="GO:0017022">
    <property type="term" value="F:myosin binding"/>
    <property type="evidence" value="ECO:0007669"/>
    <property type="project" value="InterPro"/>
</dbReference>
<feature type="region of interest" description="Disordered" evidence="14">
    <location>
        <begin position="753"/>
        <end position="783"/>
    </location>
</feature>
<feature type="compositionally biased region" description="Acidic residues" evidence="14">
    <location>
        <begin position="753"/>
        <end position="769"/>
    </location>
</feature>
<evidence type="ECO:0000256" key="8">
    <source>
        <dbReference type="ARBA" id="ARBA00022949"/>
    </source>
</evidence>
<name>A0A2D4KBE4_9SAUR</name>
<dbReference type="GO" id="GO:0005886">
    <property type="term" value="C:plasma membrane"/>
    <property type="evidence" value="ECO:0007669"/>
    <property type="project" value="UniProtKB-SubCell"/>
</dbReference>
<evidence type="ECO:0000259" key="16">
    <source>
        <dbReference type="Pfam" id="PF12632"/>
    </source>
</evidence>
<keyword evidence="11 15" id="KW-0472">Membrane</keyword>
<feature type="domain" description="Myosin-binding" evidence="16">
    <location>
        <begin position="147"/>
        <end position="433"/>
    </location>
</feature>
<keyword evidence="9 15" id="KW-1133">Transmembrane helix</keyword>
<evidence type="ECO:0000256" key="12">
    <source>
        <dbReference type="ARBA" id="ARBA00023242"/>
    </source>
</evidence>
<dbReference type="EMBL" id="IACL01047296">
    <property type="protein sequence ID" value="LAB05974.1"/>
    <property type="molecule type" value="Transcribed_RNA"/>
</dbReference>
<keyword evidence="10 13" id="KW-0175">Coiled coil</keyword>
<evidence type="ECO:0000256" key="13">
    <source>
        <dbReference type="SAM" id="Coils"/>
    </source>
</evidence>
<evidence type="ECO:0000256" key="6">
    <source>
        <dbReference type="ARBA" id="ARBA00022475"/>
    </source>
</evidence>
<dbReference type="GO" id="GO:0098609">
    <property type="term" value="P:cell-cell adhesion"/>
    <property type="evidence" value="ECO:0007669"/>
    <property type="project" value="InterPro"/>
</dbReference>
<proteinExistence type="inferred from homology"/>
<evidence type="ECO:0000256" key="9">
    <source>
        <dbReference type="ARBA" id="ARBA00022989"/>
    </source>
</evidence>
<feature type="compositionally biased region" description="Basic and acidic residues" evidence="14">
    <location>
        <begin position="770"/>
        <end position="783"/>
    </location>
</feature>
<evidence type="ECO:0000256" key="3">
    <source>
        <dbReference type="ARBA" id="ARBA00004651"/>
    </source>
</evidence>
<evidence type="ECO:0000256" key="14">
    <source>
        <dbReference type="SAM" id="MobiDB-lite"/>
    </source>
</evidence>
<dbReference type="Pfam" id="PF12632">
    <property type="entry name" value="Vezatin"/>
    <property type="match status" value="1"/>
</dbReference>